<keyword evidence="3" id="KW-1185">Reference proteome</keyword>
<dbReference type="Proteomes" id="UP000236729">
    <property type="component" value="Unassembled WGS sequence"/>
</dbReference>
<protein>
    <submittedName>
        <fullName evidence="1">Zinc-finger</fullName>
    </submittedName>
</protein>
<dbReference type="EMBL" id="FNVB01000019">
    <property type="protein sequence ID" value="SEG98423.1"/>
    <property type="molecule type" value="Genomic_DNA"/>
</dbReference>
<accession>A0A1I2HC17</accession>
<dbReference type="EMBL" id="FOME01000024">
    <property type="protein sequence ID" value="SFF27079.1"/>
    <property type="molecule type" value="Genomic_DNA"/>
</dbReference>
<evidence type="ECO:0000313" key="1">
    <source>
        <dbReference type="EMBL" id="SEG98423.1"/>
    </source>
</evidence>
<keyword evidence="1" id="KW-0479">Metal-binding</keyword>
<dbReference type="AlphaFoldDB" id="A0A1H6EM58"/>
<evidence type="ECO:0000313" key="4">
    <source>
        <dbReference type="Proteomes" id="UP000236729"/>
    </source>
</evidence>
<dbReference type="SMR" id="A0A1H6EM58"/>
<organism evidence="1 4">
    <name type="scientific">Saccharopolyspora kobensis</name>
    <dbReference type="NCBI Taxonomy" id="146035"/>
    <lineage>
        <taxon>Bacteria</taxon>
        <taxon>Bacillati</taxon>
        <taxon>Actinomycetota</taxon>
        <taxon>Actinomycetes</taxon>
        <taxon>Pseudonocardiales</taxon>
        <taxon>Pseudonocardiaceae</taxon>
        <taxon>Saccharopolyspora</taxon>
    </lineage>
</organism>
<reference evidence="3 4" key="2">
    <citation type="submission" date="2016-10" db="EMBL/GenBank/DDBJ databases">
        <authorList>
            <person name="Varghese N."/>
            <person name="Submissions S."/>
        </authorList>
    </citation>
    <scope>NUCLEOTIDE SEQUENCE [LARGE SCALE GENOMIC DNA]</scope>
    <source>
        <strain evidence="4">ATCC 20501</strain>
        <strain evidence="2 3">CGMCC 4.3529</strain>
    </source>
</reference>
<evidence type="ECO:0000313" key="3">
    <source>
        <dbReference type="Proteomes" id="UP000199690"/>
    </source>
</evidence>
<name>A0A1H6EM58_9PSEU</name>
<dbReference type="Proteomes" id="UP000199690">
    <property type="component" value="Unassembled WGS sequence"/>
</dbReference>
<dbReference type="Gene3D" id="2.30.30.990">
    <property type="entry name" value="Malonyl-[acyl-carrier protein] O-methyltransferase, zinc-finger motif"/>
    <property type="match status" value="1"/>
</dbReference>
<keyword evidence="1" id="KW-0862">Zinc</keyword>
<dbReference type="RefSeq" id="WP_093358930.1">
    <property type="nucleotide sequence ID" value="NZ_FNVB01000019.1"/>
</dbReference>
<reference evidence="1" key="1">
    <citation type="submission" date="2016-10" db="EMBL/GenBank/DDBJ databases">
        <authorList>
            <person name="de Groot N.N."/>
        </authorList>
    </citation>
    <scope>NUCLEOTIDE SEQUENCE [LARGE SCALE GENOMIC DNA]</scope>
    <source>
        <strain evidence="1">ATCC 20501</strain>
    </source>
</reference>
<dbReference type="Pfam" id="PF16827">
    <property type="entry name" value="zf-HC3"/>
    <property type="match status" value="1"/>
</dbReference>
<dbReference type="GO" id="GO:0008270">
    <property type="term" value="F:zinc ion binding"/>
    <property type="evidence" value="ECO:0007669"/>
    <property type="project" value="UniProtKB-KW"/>
</dbReference>
<gene>
    <name evidence="1" type="ORF">SAMN02982929_07063</name>
    <name evidence="2" type="ORF">SAMN05216506_12459</name>
</gene>
<keyword evidence="1" id="KW-0863">Zinc-finger</keyword>
<dbReference type="InterPro" id="IPR031795">
    <property type="entry name" value="Zf-HC3"/>
</dbReference>
<evidence type="ECO:0000313" key="2">
    <source>
        <dbReference type="EMBL" id="SFF27079.1"/>
    </source>
</evidence>
<sequence>MQVFQPYPFHWVPAAGQRHASTDRRPEGALAYPSGTSVATLCREQVIADNSEIGWLWPTCDSCNTEAHRIARELPTTTTARSN</sequence>
<proteinExistence type="predicted"/>
<accession>A0A1H6EM58</accession>